<feature type="region of interest" description="Disordered" evidence="1">
    <location>
        <begin position="1"/>
        <end position="25"/>
    </location>
</feature>
<feature type="region of interest" description="Disordered" evidence="1">
    <location>
        <begin position="56"/>
        <end position="98"/>
    </location>
</feature>
<organism evidence="2">
    <name type="scientific">Tanacetum cinerariifolium</name>
    <name type="common">Dalmatian daisy</name>
    <name type="synonym">Chrysanthemum cinerariifolium</name>
    <dbReference type="NCBI Taxonomy" id="118510"/>
    <lineage>
        <taxon>Eukaryota</taxon>
        <taxon>Viridiplantae</taxon>
        <taxon>Streptophyta</taxon>
        <taxon>Embryophyta</taxon>
        <taxon>Tracheophyta</taxon>
        <taxon>Spermatophyta</taxon>
        <taxon>Magnoliopsida</taxon>
        <taxon>eudicotyledons</taxon>
        <taxon>Gunneridae</taxon>
        <taxon>Pentapetalae</taxon>
        <taxon>asterids</taxon>
        <taxon>campanulids</taxon>
        <taxon>Asterales</taxon>
        <taxon>Asteraceae</taxon>
        <taxon>Asteroideae</taxon>
        <taxon>Anthemideae</taxon>
        <taxon>Anthemidinae</taxon>
        <taxon>Tanacetum</taxon>
    </lineage>
</organism>
<gene>
    <name evidence="2" type="ORF">Tci_925877</name>
</gene>
<evidence type="ECO:0000313" key="2">
    <source>
        <dbReference type="EMBL" id="GFD53908.1"/>
    </source>
</evidence>
<dbReference type="EMBL" id="BKCJ011799820">
    <property type="protein sequence ID" value="GFD53908.1"/>
    <property type="molecule type" value="Genomic_DNA"/>
</dbReference>
<reference evidence="2" key="1">
    <citation type="journal article" date="2019" name="Sci. Rep.">
        <title>Draft genome of Tanacetum cinerariifolium, the natural source of mosquito coil.</title>
        <authorList>
            <person name="Yamashiro T."/>
            <person name="Shiraishi A."/>
            <person name="Satake H."/>
            <person name="Nakayama K."/>
        </authorList>
    </citation>
    <scope>NUCLEOTIDE SEQUENCE</scope>
</reference>
<proteinExistence type="predicted"/>
<feature type="non-terminal residue" evidence="2">
    <location>
        <position position="1"/>
    </location>
</feature>
<protein>
    <submittedName>
        <fullName evidence="2">Uncharacterized protein</fullName>
    </submittedName>
</protein>
<name>A0A699X7N7_TANCI</name>
<evidence type="ECO:0000256" key="1">
    <source>
        <dbReference type="SAM" id="MobiDB-lite"/>
    </source>
</evidence>
<feature type="compositionally biased region" description="Gly residues" evidence="1">
    <location>
        <begin position="63"/>
        <end position="78"/>
    </location>
</feature>
<dbReference type="AlphaFoldDB" id="A0A699X7N7"/>
<comment type="caution">
    <text evidence="2">The sequence shown here is derived from an EMBL/GenBank/DDBJ whole genome shotgun (WGS) entry which is preliminary data.</text>
</comment>
<accession>A0A699X7N7</accession>
<sequence length="98" mass="10167">DRAGRPGSRCKADDNRGRAGSREIIRPGIGELDALRQRGQGQAQAQAAHVVLHRGQRPHDAGGRGLVGGQRGGVGVDGVPGAQVARRLDGQRVAHGRA</sequence>
<feature type="non-terminal residue" evidence="2">
    <location>
        <position position="98"/>
    </location>
</feature>